<dbReference type="Proteomes" id="UP000268313">
    <property type="component" value="Unassembled WGS sequence"/>
</dbReference>
<dbReference type="InterPro" id="IPR027417">
    <property type="entry name" value="P-loop_NTPase"/>
</dbReference>
<feature type="domain" description="AAA+ ATPase" evidence="1">
    <location>
        <begin position="91"/>
        <end position="271"/>
    </location>
</feature>
<dbReference type="InterPro" id="IPR011704">
    <property type="entry name" value="ATPase_dyneun-rel_AAA"/>
</dbReference>
<reference evidence="3" key="1">
    <citation type="submission" date="2018-09" db="EMBL/GenBank/DDBJ databases">
        <authorList>
            <person name="Livingstone P.G."/>
            <person name="Whitworth D.E."/>
        </authorList>
    </citation>
    <scope>NUCLEOTIDE SEQUENCE [LARGE SCALE GENOMIC DNA]</scope>
    <source>
        <strain evidence="3">CA043D</strain>
    </source>
</reference>
<keyword evidence="3" id="KW-1185">Reference proteome</keyword>
<sequence length="360" mass="39380">MPTVRKYLRTLIPQGYSSHGPQECGRRPHNPGIFAAVGGKPSVKLTAVSPPQLTPEIRSFTSVEDAARRLEAVGYLSSPEIATAVFLADRMGKPILVEGPAGVGKTELAKALAQALDRTFLRLQCYEGLDEAKALYEWEYAKQLLYTQLLKDKIGELTQGTSTLAEAADRLASGDAVFFSERFLLPRPILQAQLSPTPALLLVDEIDKADPEFEAFLLEVLSDNAVTVPELGTIRAKHIPRVILTSNNARELSDALKRRCLHLHIDFPDRERELKIVRSRLPEVPQVLAEQVVEAVAAIRALDLKKAPSISETLDWAQSLALLNAEALSADVVAATLNLVLKYEGDIEKARANLPTIAQA</sequence>
<dbReference type="GO" id="GO:0005524">
    <property type="term" value="F:ATP binding"/>
    <property type="evidence" value="ECO:0007669"/>
    <property type="project" value="InterPro"/>
</dbReference>
<proteinExistence type="predicted"/>
<dbReference type="AlphaFoldDB" id="A0A3A8K411"/>
<dbReference type="OrthoDB" id="9783370at2"/>
<organism evidence="2 3">
    <name type="scientific">Corallococcus carmarthensis</name>
    <dbReference type="NCBI Taxonomy" id="2316728"/>
    <lineage>
        <taxon>Bacteria</taxon>
        <taxon>Pseudomonadati</taxon>
        <taxon>Myxococcota</taxon>
        <taxon>Myxococcia</taxon>
        <taxon>Myxococcales</taxon>
        <taxon>Cystobacterineae</taxon>
        <taxon>Myxococcaceae</taxon>
        <taxon>Corallococcus</taxon>
    </lineage>
</organism>
<dbReference type="Pfam" id="PF07728">
    <property type="entry name" value="AAA_5"/>
    <property type="match status" value="1"/>
</dbReference>
<dbReference type="PANTHER" id="PTHR42759:SF1">
    <property type="entry name" value="MAGNESIUM-CHELATASE SUBUNIT CHLD"/>
    <property type="match status" value="1"/>
</dbReference>
<dbReference type="InterPro" id="IPR003593">
    <property type="entry name" value="AAA+_ATPase"/>
</dbReference>
<dbReference type="Gene3D" id="3.40.50.300">
    <property type="entry name" value="P-loop containing nucleotide triphosphate hydrolases"/>
    <property type="match status" value="1"/>
</dbReference>
<accession>A0A3A8K411</accession>
<evidence type="ECO:0000313" key="2">
    <source>
        <dbReference type="EMBL" id="RKH02256.1"/>
    </source>
</evidence>
<name>A0A3A8K411_9BACT</name>
<dbReference type="GO" id="GO:0016887">
    <property type="term" value="F:ATP hydrolysis activity"/>
    <property type="evidence" value="ECO:0007669"/>
    <property type="project" value="InterPro"/>
</dbReference>
<dbReference type="SUPFAM" id="SSF52540">
    <property type="entry name" value="P-loop containing nucleoside triphosphate hydrolases"/>
    <property type="match status" value="1"/>
</dbReference>
<gene>
    <name evidence="2" type="ORF">D7X32_17655</name>
</gene>
<protein>
    <submittedName>
        <fullName evidence="2">MoxR family ATPase</fullName>
    </submittedName>
</protein>
<dbReference type="EMBL" id="RAWE01000057">
    <property type="protein sequence ID" value="RKH02256.1"/>
    <property type="molecule type" value="Genomic_DNA"/>
</dbReference>
<comment type="caution">
    <text evidence="2">The sequence shown here is derived from an EMBL/GenBank/DDBJ whole genome shotgun (WGS) entry which is preliminary data.</text>
</comment>
<dbReference type="SMART" id="SM00382">
    <property type="entry name" value="AAA"/>
    <property type="match status" value="1"/>
</dbReference>
<dbReference type="PANTHER" id="PTHR42759">
    <property type="entry name" value="MOXR FAMILY PROTEIN"/>
    <property type="match status" value="1"/>
</dbReference>
<dbReference type="CDD" id="cd00009">
    <property type="entry name" value="AAA"/>
    <property type="match status" value="1"/>
</dbReference>
<evidence type="ECO:0000259" key="1">
    <source>
        <dbReference type="SMART" id="SM00382"/>
    </source>
</evidence>
<evidence type="ECO:0000313" key="3">
    <source>
        <dbReference type="Proteomes" id="UP000268313"/>
    </source>
</evidence>
<dbReference type="InterPro" id="IPR050764">
    <property type="entry name" value="CbbQ/NirQ/NorQ/GpvN"/>
</dbReference>